<dbReference type="InterPro" id="IPR015927">
    <property type="entry name" value="Peptidase_S24_S26A/B/C"/>
</dbReference>
<evidence type="ECO:0000313" key="8">
    <source>
        <dbReference type="Proteomes" id="UP000315164"/>
    </source>
</evidence>
<evidence type="ECO:0000313" key="4">
    <source>
        <dbReference type="EMBL" id="TRB35323.1"/>
    </source>
</evidence>
<dbReference type="EMBL" id="UGPL01000006">
    <property type="protein sequence ID" value="STY67468.1"/>
    <property type="molecule type" value="Genomic_DNA"/>
</dbReference>
<dbReference type="Proteomes" id="UP000254802">
    <property type="component" value="Unassembled WGS sequence"/>
</dbReference>
<dbReference type="GO" id="GO:0003677">
    <property type="term" value="F:DNA binding"/>
    <property type="evidence" value="ECO:0007669"/>
    <property type="project" value="InterPro"/>
</dbReference>
<dbReference type="Proteomes" id="UP000318394">
    <property type="component" value="Unassembled WGS sequence"/>
</dbReference>
<organism evidence="5 8">
    <name type="scientific">Mannheimia haemolytica</name>
    <name type="common">Pasteurella haemolytica</name>
    <dbReference type="NCBI Taxonomy" id="75985"/>
    <lineage>
        <taxon>Bacteria</taxon>
        <taxon>Pseudomonadati</taxon>
        <taxon>Pseudomonadota</taxon>
        <taxon>Gammaproteobacteria</taxon>
        <taxon>Pasteurellales</taxon>
        <taxon>Pasteurellaceae</taxon>
        <taxon>Mannheimia</taxon>
    </lineage>
</organism>
<sequence length="219" mass="24755">MTTLGSRIKAYREQLGISQYEVAERCTSIDNRDKNNKWGQSRIANYERNNRTPDLDDIEILSKVLGVSPETLAFDTNVQLARPTKSNSYPLISNIQAGLWTEAFDFKDSEGYDYIDTEIDAGPDAFFLRISGMSMEPKFSEGDLVLIDIRKRPHPGDYVAAVNGTGEATLKRYRELGEWSESGNPHFELIPLNPDFPTLSSMKQDIRIIGVAVEHRSYL</sequence>
<evidence type="ECO:0000313" key="6">
    <source>
        <dbReference type="Proteomes" id="UP000254031"/>
    </source>
</evidence>
<dbReference type="STRING" id="75985.WC39_05450"/>
<dbReference type="Proteomes" id="UP000315164">
    <property type="component" value="Unassembled WGS sequence"/>
</dbReference>
<dbReference type="KEGG" id="mhaq:WC39_05450"/>
<evidence type="ECO:0000313" key="5">
    <source>
        <dbReference type="EMBL" id="TRB72821.1"/>
    </source>
</evidence>
<reference evidence="6 7" key="1">
    <citation type="submission" date="2018-06" db="EMBL/GenBank/DDBJ databases">
        <authorList>
            <consortium name="Pathogen Informatics"/>
            <person name="Doyle S."/>
        </authorList>
    </citation>
    <scope>NUCLEOTIDE SEQUENCE [LARGE SCALE GENOMIC DNA]</scope>
    <source>
        <strain evidence="2 7">NCTC10638</strain>
        <strain evidence="3 6">NCTC9380</strain>
    </source>
</reference>
<dbReference type="InterPro" id="IPR010982">
    <property type="entry name" value="Lambda_DNA-bd_dom_sf"/>
</dbReference>
<dbReference type="OrthoDB" id="9791537at2"/>
<accession>A0A248ZZP0</accession>
<evidence type="ECO:0000313" key="7">
    <source>
        <dbReference type="Proteomes" id="UP000254802"/>
    </source>
</evidence>
<dbReference type="SUPFAM" id="SSF47413">
    <property type="entry name" value="lambda repressor-like DNA-binding domains"/>
    <property type="match status" value="1"/>
</dbReference>
<dbReference type="SMART" id="SM00530">
    <property type="entry name" value="HTH_XRE"/>
    <property type="match status" value="1"/>
</dbReference>
<dbReference type="EMBL" id="UGPN01000002">
    <property type="protein sequence ID" value="STY61381.1"/>
    <property type="molecule type" value="Genomic_DNA"/>
</dbReference>
<dbReference type="PANTHER" id="PTHR33516:SF2">
    <property type="entry name" value="LEXA REPRESSOR-RELATED"/>
    <property type="match status" value="1"/>
</dbReference>
<reference evidence="8 9" key="2">
    <citation type="journal article" date="2019" name="Vet. Microbiol.">
        <title>Genetic characterization of susceptible and multi-drug resistant Mannheimia haemolytica isolated from high-risk stocker calves prior to and after antimicrobial metaphylaxis.</title>
        <authorList>
            <person name="Snyder E.R."/>
            <person name="Alvarez-Narvaez S."/>
            <person name="Credille B.C."/>
        </authorList>
    </citation>
    <scope>NUCLEOTIDE SEQUENCE [LARGE SCALE GENOMIC DNA]</scope>
    <source>
        <strain evidence="5 8">UGA-R5-128-1</strain>
        <strain evidence="4 9">UGA-R7-163-1</strain>
    </source>
</reference>
<dbReference type="KEGG" id="mhay:VK67_05825"/>
<dbReference type="Proteomes" id="UP000254031">
    <property type="component" value="Unassembled WGS sequence"/>
</dbReference>
<dbReference type="InterPro" id="IPR039418">
    <property type="entry name" value="LexA-like"/>
</dbReference>
<keyword evidence="9" id="KW-1185">Reference proteome</keyword>
<proteinExistence type="predicted"/>
<dbReference type="CDD" id="cd06529">
    <property type="entry name" value="S24_LexA-like"/>
    <property type="match status" value="1"/>
</dbReference>
<dbReference type="GeneID" id="67369159"/>
<name>A0A248ZZP0_MANHA</name>
<dbReference type="PANTHER" id="PTHR33516">
    <property type="entry name" value="LEXA REPRESSOR"/>
    <property type="match status" value="1"/>
</dbReference>
<gene>
    <name evidence="5" type="ORF">FEA53_11090</name>
    <name evidence="4" type="ORF">FEB89_11245</name>
    <name evidence="2" type="ORF">NCTC10638_02595</name>
    <name evidence="3" type="ORF">NCTC9380_02827</name>
</gene>
<evidence type="ECO:0000259" key="1">
    <source>
        <dbReference type="PROSITE" id="PS50943"/>
    </source>
</evidence>
<dbReference type="InterPro" id="IPR050077">
    <property type="entry name" value="LexA_repressor"/>
</dbReference>
<dbReference type="InterPro" id="IPR036286">
    <property type="entry name" value="LexA/Signal_pep-like_sf"/>
</dbReference>
<evidence type="ECO:0000313" key="3">
    <source>
        <dbReference type="EMBL" id="STY67468.1"/>
    </source>
</evidence>
<dbReference type="EMBL" id="VAJI01000031">
    <property type="protein sequence ID" value="TRB35323.1"/>
    <property type="molecule type" value="Genomic_DNA"/>
</dbReference>
<dbReference type="AlphaFoldDB" id="A0A248ZZP0"/>
<dbReference type="InterPro" id="IPR001387">
    <property type="entry name" value="Cro/C1-type_HTH"/>
</dbReference>
<dbReference type="CDD" id="cd00093">
    <property type="entry name" value="HTH_XRE"/>
    <property type="match status" value="1"/>
</dbReference>
<dbReference type="PROSITE" id="PS50943">
    <property type="entry name" value="HTH_CROC1"/>
    <property type="match status" value="1"/>
</dbReference>
<dbReference type="SUPFAM" id="SSF51306">
    <property type="entry name" value="LexA/Signal peptidase"/>
    <property type="match status" value="1"/>
</dbReference>
<dbReference type="Pfam" id="PF00717">
    <property type="entry name" value="Peptidase_S24"/>
    <property type="match status" value="1"/>
</dbReference>
<feature type="domain" description="HTH cro/C1-type" evidence="1">
    <location>
        <begin position="8"/>
        <end position="72"/>
    </location>
</feature>
<dbReference type="Gene3D" id="1.10.260.40">
    <property type="entry name" value="lambda repressor-like DNA-binding domains"/>
    <property type="match status" value="1"/>
</dbReference>
<evidence type="ECO:0000313" key="2">
    <source>
        <dbReference type="EMBL" id="STY61381.1"/>
    </source>
</evidence>
<dbReference type="Gene3D" id="2.10.109.10">
    <property type="entry name" value="Umud Fragment, subunit A"/>
    <property type="match status" value="1"/>
</dbReference>
<dbReference type="RefSeq" id="WP_006250079.1">
    <property type="nucleotide sequence ID" value="NZ_CP011098.1"/>
</dbReference>
<evidence type="ECO:0000313" key="9">
    <source>
        <dbReference type="Proteomes" id="UP000318394"/>
    </source>
</evidence>
<protein>
    <submittedName>
        <fullName evidence="5">LexA family transcriptional regulator</fullName>
    </submittedName>
    <submittedName>
        <fullName evidence="2">Uncharacterized HTH-type transcriptional regulator CBU_1416</fullName>
    </submittedName>
</protein>
<dbReference type="Pfam" id="PF12844">
    <property type="entry name" value="HTH_19"/>
    <property type="match status" value="1"/>
</dbReference>
<dbReference type="EMBL" id="VAJB01000030">
    <property type="protein sequence ID" value="TRB72821.1"/>
    <property type="molecule type" value="Genomic_DNA"/>
</dbReference>